<reference evidence="3" key="1">
    <citation type="journal article" date="2014" name="Science">
        <title>Ancient hybridizations among the ancestral genomes of bread wheat.</title>
        <authorList>
            <consortium name="International Wheat Genome Sequencing Consortium,"/>
            <person name="Marcussen T."/>
            <person name="Sandve S.R."/>
            <person name="Heier L."/>
            <person name="Spannagl M."/>
            <person name="Pfeifer M."/>
            <person name="Jakobsen K.S."/>
            <person name="Wulff B.B."/>
            <person name="Steuernagel B."/>
            <person name="Mayer K.F."/>
            <person name="Olsen O.A."/>
        </authorList>
    </citation>
    <scope>NUCLEOTIDE SEQUENCE [LARGE SCALE GENOMIC DNA]</scope>
    <source>
        <strain evidence="3">cv. AL8/78</strain>
    </source>
</reference>
<evidence type="ECO:0000313" key="3">
    <source>
        <dbReference type="Proteomes" id="UP000015105"/>
    </source>
</evidence>
<dbReference type="EnsemblPlants" id="AET5Gv20911800.3">
    <property type="protein sequence ID" value="AET5Gv20911800.3"/>
    <property type="gene ID" value="AET5Gv20911800"/>
</dbReference>
<protein>
    <submittedName>
        <fullName evidence="2">Uncharacterized protein</fullName>
    </submittedName>
</protein>
<feature type="compositionally biased region" description="Low complexity" evidence="1">
    <location>
        <begin position="14"/>
        <end position="29"/>
    </location>
</feature>
<accession>A0A453LUD3</accession>
<proteinExistence type="predicted"/>
<sequence length="72" mass="7486">CIHLIIFLEVCSSSSSPLPLPFQLSPFLSTPREDEGEEGRGRDGRGGAGGEAAAAGERPHRGAPPRPEPHAG</sequence>
<reference evidence="2" key="4">
    <citation type="submission" date="2019-03" db="UniProtKB">
        <authorList>
            <consortium name="EnsemblPlants"/>
        </authorList>
    </citation>
    <scope>IDENTIFICATION</scope>
</reference>
<keyword evidence="3" id="KW-1185">Reference proteome</keyword>
<reference evidence="2" key="5">
    <citation type="journal article" date="2021" name="G3 (Bethesda)">
        <title>Aegilops tauschii genome assembly Aet v5.0 features greater sequence contiguity and improved annotation.</title>
        <authorList>
            <person name="Wang L."/>
            <person name="Zhu T."/>
            <person name="Rodriguez J.C."/>
            <person name="Deal K.R."/>
            <person name="Dubcovsky J."/>
            <person name="McGuire P.E."/>
            <person name="Lux T."/>
            <person name="Spannagl M."/>
            <person name="Mayer K.F.X."/>
            <person name="Baldrich P."/>
            <person name="Meyers B.C."/>
            <person name="Huo N."/>
            <person name="Gu Y.Q."/>
            <person name="Zhou H."/>
            <person name="Devos K.M."/>
            <person name="Bennetzen J.L."/>
            <person name="Unver T."/>
            <person name="Budak H."/>
            <person name="Gulick P.J."/>
            <person name="Galiba G."/>
            <person name="Kalapos B."/>
            <person name="Nelson D.R."/>
            <person name="Li P."/>
            <person name="You F.M."/>
            <person name="Luo M.C."/>
            <person name="Dvorak J."/>
        </authorList>
    </citation>
    <scope>NUCLEOTIDE SEQUENCE [LARGE SCALE GENOMIC DNA]</scope>
    <source>
        <strain evidence="2">cv. AL8/78</strain>
    </source>
</reference>
<dbReference type="Gramene" id="AET5Gv20911800.3">
    <property type="protein sequence ID" value="AET5Gv20911800.3"/>
    <property type="gene ID" value="AET5Gv20911800"/>
</dbReference>
<feature type="region of interest" description="Disordered" evidence="1">
    <location>
        <begin position="14"/>
        <end position="72"/>
    </location>
</feature>
<reference evidence="3" key="2">
    <citation type="journal article" date="2017" name="Nat. Plants">
        <title>The Aegilops tauschii genome reveals multiple impacts of transposons.</title>
        <authorList>
            <person name="Zhao G."/>
            <person name="Zou C."/>
            <person name="Li K."/>
            <person name="Wang K."/>
            <person name="Li T."/>
            <person name="Gao L."/>
            <person name="Zhang X."/>
            <person name="Wang H."/>
            <person name="Yang Z."/>
            <person name="Liu X."/>
            <person name="Jiang W."/>
            <person name="Mao L."/>
            <person name="Kong X."/>
            <person name="Jiao Y."/>
            <person name="Jia J."/>
        </authorList>
    </citation>
    <scope>NUCLEOTIDE SEQUENCE [LARGE SCALE GENOMIC DNA]</scope>
    <source>
        <strain evidence="3">cv. AL8/78</strain>
    </source>
</reference>
<dbReference type="Proteomes" id="UP000015105">
    <property type="component" value="Chromosome 5D"/>
</dbReference>
<evidence type="ECO:0000313" key="2">
    <source>
        <dbReference type="EnsemblPlants" id="AET5Gv20911800.3"/>
    </source>
</evidence>
<name>A0A453LUD3_AEGTS</name>
<reference evidence="2" key="3">
    <citation type="journal article" date="2017" name="Nature">
        <title>Genome sequence of the progenitor of the wheat D genome Aegilops tauschii.</title>
        <authorList>
            <person name="Luo M.C."/>
            <person name="Gu Y.Q."/>
            <person name="Puiu D."/>
            <person name="Wang H."/>
            <person name="Twardziok S.O."/>
            <person name="Deal K.R."/>
            <person name="Huo N."/>
            <person name="Zhu T."/>
            <person name="Wang L."/>
            <person name="Wang Y."/>
            <person name="McGuire P.E."/>
            <person name="Liu S."/>
            <person name="Long H."/>
            <person name="Ramasamy R.K."/>
            <person name="Rodriguez J.C."/>
            <person name="Van S.L."/>
            <person name="Yuan L."/>
            <person name="Wang Z."/>
            <person name="Xia Z."/>
            <person name="Xiao L."/>
            <person name="Anderson O.D."/>
            <person name="Ouyang S."/>
            <person name="Liang Y."/>
            <person name="Zimin A.V."/>
            <person name="Pertea G."/>
            <person name="Qi P."/>
            <person name="Bennetzen J.L."/>
            <person name="Dai X."/>
            <person name="Dawson M.W."/>
            <person name="Muller H.G."/>
            <person name="Kugler K."/>
            <person name="Rivarola-Duarte L."/>
            <person name="Spannagl M."/>
            <person name="Mayer K.F.X."/>
            <person name="Lu F.H."/>
            <person name="Bevan M.W."/>
            <person name="Leroy P."/>
            <person name="Li P."/>
            <person name="You F.M."/>
            <person name="Sun Q."/>
            <person name="Liu Z."/>
            <person name="Lyons E."/>
            <person name="Wicker T."/>
            <person name="Salzberg S.L."/>
            <person name="Devos K.M."/>
            <person name="Dvorak J."/>
        </authorList>
    </citation>
    <scope>NUCLEOTIDE SEQUENCE [LARGE SCALE GENOMIC DNA]</scope>
    <source>
        <strain evidence="2">cv. AL8/78</strain>
    </source>
</reference>
<organism evidence="2 3">
    <name type="scientific">Aegilops tauschii subsp. strangulata</name>
    <name type="common">Goatgrass</name>
    <dbReference type="NCBI Taxonomy" id="200361"/>
    <lineage>
        <taxon>Eukaryota</taxon>
        <taxon>Viridiplantae</taxon>
        <taxon>Streptophyta</taxon>
        <taxon>Embryophyta</taxon>
        <taxon>Tracheophyta</taxon>
        <taxon>Spermatophyta</taxon>
        <taxon>Magnoliopsida</taxon>
        <taxon>Liliopsida</taxon>
        <taxon>Poales</taxon>
        <taxon>Poaceae</taxon>
        <taxon>BOP clade</taxon>
        <taxon>Pooideae</taxon>
        <taxon>Triticodae</taxon>
        <taxon>Triticeae</taxon>
        <taxon>Triticinae</taxon>
        <taxon>Aegilops</taxon>
    </lineage>
</organism>
<dbReference type="AlphaFoldDB" id="A0A453LUD3"/>
<evidence type="ECO:0000256" key="1">
    <source>
        <dbReference type="SAM" id="MobiDB-lite"/>
    </source>
</evidence>